<reference evidence="1 2" key="1">
    <citation type="submission" date="2023-03" db="EMBL/GenBank/DDBJ databases">
        <title>Genome insight into feeding habits of ladybird beetles.</title>
        <authorList>
            <person name="Li H.-S."/>
            <person name="Huang Y.-H."/>
            <person name="Pang H."/>
        </authorList>
    </citation>
    <scope>NUCLEOTIDE SEQUENCE [LARGE SCALE GENOMIC DNA]</scope>
    <source>
        <strain evidence="1">SYSU_2023b</strain>
        <tissue evidence="1">Whole body</tissue>
    </source>
</reference>
<name>A0AAW1UV97_9CUCU</name>
<dbReference type="GO" id="GO:0005615">
    <property type="term" value="C:extracellular space"/>
    <property type="evidence" value="ECO:0007669"/>
    <property type="project" value="TreeGrafter"/>
</dbReference>
<evidence type="ECO:0000313" key="2">
    <source>
        <dbReference type="Proteomes" id="UP001431783"/>
    </source>
</evidence>
<accession>A0AAW1UV97</accession>
<keyword evidence="2" id="KW-1185">Reference proteome</keyword>
<protein>
    <recommendedName>
        <fullName evidence="3">Sulfatase N-terminal domain-containing protein</fullName>
    </recommendedName>
</protein>
<dbReference type="Gene3D" id="3.40.720.10">
    <property type="entry name" value="Alkaline Phosphatase, subunit A"/>
    <property type="match status" value="1"/>
</dbReference>
<dbReference type="AlphaFoldDB" id="A0AAW1UV97"/>
<dbReference type="Pfam" id="PF02995">
    <property type="entry name" value="DUF229"/>
    <property type="match status" value="1"/>
</dbReference>
<dbReference type="PANTHER" id="PTHR10974">
    <property type="entry name" value="FI08016P-RELATED"/>
    <property type="match status" value="1"/>
</dbReference>
<proteinExistence type="predicted"/>
<dbReference type="SUPFAM" id="SSF53649">
    <property type="entry name" value="Alkaline phosphatase-like"/>
    <property type="match status" value="1"/>
</dbReference>
<organism evidence="1 2">
    <name type="scientific">Henosepilachna vigintioctopunctata</name>
    <dbReference type="NCBI Taxonomy" id="420089"/>
    <lineage>
        <taxon>Eukaryota</taxon>
        <taxon>Metazoa</taxon>
        <taxon>Ecdysozoa</taxon>
        <taxon>Arthropoda</taxon>
        <taxon>Hexapoda</taxon>
        <taxon>Insecta</taxon>
        <taxon>Pterygota</taxon>
        <taxon>Neoptera</taxon>
        <taxon>Endopterygota</taxon>
        <taxon>Coleoptera</taxon>
        <taxon>Polyphaga</taxon>
        <taxon>Cucujiformia</taxon>
        <taxon>Coccinelloidea</taxon>
        <taxon>Coccinellidae</taxon>
        <taxon>Epilachninae</taxon>
        <taxon>Epilachnini</taxon>
        <taxon>Henosepilachna</taxon>
    </lineage>
</organism>
<dbReference type="EMBL" id="JARQZJ010000093">
    <property type="protein sequence ID" value="KAK9884736.1"/>
    <property type="molecule type" value="Genomic_DNA"/>
</dbReference>
<dbReference type="InterPro" id="IPR017850">
    <property type="entry name" value="Alkaline_phosphatase_core_sf"/>
</dbReference>
<sequence>MKSWKVPYFAFFWGSSLSHDEVNNPRIGDVVYLQSLESMSNRGYFDNTIVVLMSDHGIRFGPFRQTYQGGIEDRLPFLFIKVPKQFEKTYPLATANLKWNAEVLTTHFDLHETLLDISSPSRLTDQFIESGKGNQKAELA</sequence>
<dbReference type="PANTHER" id="PTHR10974:SF1">
    <property type="entry name" value="FI08016P-RELATED"/>
    <property type="match status" value="1"/>
</dbReference>
<dbReference type="InterPro" id="IPR004245">
    <property type="entry name" value="DUF229"/>
</dbReference>
<dbReference type="Proteomes" id="UP001431783">
    <property type="component" value="Unassembled WGS sequence"/>
</dbReference>
<evidence type="ECO:0008006" key="3">
    <source>
        <dbReference type="Google" id="ProtNLM"/>
    </source>
</evidence>
<evidence type="ECO:0000313" key="1">
    <source>
        <dbReference type="EMBL" id="KAK9884736.1"/>
    </source>
</evidence>
<gene>
    <name evidence="1" type="ORF">WA026_007581</name>
</gene>
<comment type="caution">
    <text evidence="1">The sequence shown here is derived from an EMBL/GenBank/DDBJ whole genome shotgun (WGS) entry which is preliminary data.</text>
</comment>